<name>A0A7S2S4A7_9STRA</name>
<organism evidence="1">
    <name type="scientific">Rhizochromulina marina</name>
    <dbReference type="NCBI Taxonomy" id="1034831"/>
    <lineage>
        <taxon>Eukaryota</taxon>
        <taxon>Sar</taxon>
        <taxon>Stramenopiles</taxon>
        <taxon>Ochrophyta</taxon>
        <taxon>Dictyochophyceae</taxon>
        <taxon>Rhizochromulinales</taxon>
        <taxon>Rhizochromulina</taxon>
    </lineage>
</organism>
<dbReference type="AlphaFoldDB" id="A0A7S2S4A7"/>
<evidence type="ECO:0008006" key="2">
    <source>
        <dbReference type="Google" id="ProtNLM"/>
    </source>
</evidence>
<accession>A0A7S2S4A7</accession>
<dbReference type="EMBL" id="HBHJ01016597">
    <property type="protein sequence ID" value="CAD9689162.1"/>
    <property type="molecule type" value="Transcribed_RNA"/>
</dbReference>
<evidence type="ECO:0000313" key="1">
    <source>
        <dbReference type="EMBL" id="CAD9689162.1"/>
    </source>
</evidence>
<reference evidence="1" key="1">
    <citation type="submission" date="2021-01" db="EMBL/GenBank/DDBJ databases">
        <authorList>
            <person name="Corre E."/>
            <person name="Pelletier E."/>
            <person name="Niang G."/>
            <person name="Scheremetjew M."/>
            <person name="Finn R."/>
            <person name="Kale V."/>
            <person name="Holt S."/>
            <person name="Cochrane G."/>
            <person name="Meng A."/>
            <person name="Brown T."/>
            <person name="Cohen L."/>
        </authorList>
    </citation>
    <scope>NUCLEOTIDE SEQUENCE</scope>
    <source>
        <strain evidence="1">CCMP1243</strain>
    </source>
</reference>
<proteinExistence type="predicted"/>
<sequence length="98" mass="10085">MAAAGSPPLERGVVGIESLRCTGTAALRASDGAVLKTSGDLASKEGQGLLPSFYAMLQASGSILKDEPMRKLTVNFETHSYAVAVSGGVIYIAKSPNE</sequence>
<gene>
    <name evidence="1" type="ORF">RMAR1173_LOCUS11007</name>
</gene>
<protein>
    <recommendedName>
        <fullName evidence="2">Late endosomal/lysosomal adaptor and MAPK and MTOR activator 5</fullName>
    </recommendedName>
</protein>